<name>A0ABU0FMK2_9HYPH</name>
<protein>
    <submittedName>
        <fullName evidence="1">Uncharacterized protein</fullName>
    </submittedName>
</protein>
<reference evidence="1 2" key="1">
    <citation type="submission" date="2023-07" db="EMBL/GenBank/DDBJ databases">
        <title>Genomic Encyclopedia of Type Strains, Phase IV (KMG-IV): sequencing the most valuable type-strain genomes for metagenomic binning, comparative biology and taxonomic classification.</title>
        <authorList>
            <person name="Goeker M."/>
        </authorList>
    </citation>
    <scope>NUCLEOTIDE SEQUENCE [LARGE SCALE GENOMIC DNA]</scope>
    <source>
        <strain evidence="1 2">DSM 5896</strain>
    </source>
</reference>
<gene>
    <name evidence="1" type="ORF">J3R73_005636</name>
</gene>
<proteinExistence type="predicted"/>
<keyword evidence="2" id="KW-1185">Reference proteome</keyword>
<evidence type="ECO:0000313" key="1">
    <source>
        <dbReference type="EMBL" id="MDQ0395844.1"/>
    </source>
</evidence>
<dbReference type="EMBL" id="JAUSVK010000001">
    <property type="protein sequence ID" value="MDQ0395844.1"/>
    <property type="molecule type" value="Genomic_DNA"/>
</dbReference>
<sequence length="60" mass="6566">MDCKYWCVSRIGAEGVPSRPPAAMAPGESHDFTELPFPSDFCLDLLLSEKSIGFPDAYSL</sequence>
<evidence type="ECO:0000313" key="2">
    <source>
        <dbReference type="Proteomes" id="UP001237448"/>
    </source>
</evidence>
<organism evidence="1 2">
    <name type="scientific">Labrys monachus</name>
    <dbReference type="NCBI Taxonomy" id="217067"/>
    <lineage>
        <taxon>Bacteria</taxon>
        <taxon>Pseudomonadati</taxon>
        <taxon>Pseudomonadota</taxon>
        <taxon>Alphaproteobacteria</taxon>
        <taxon>Hyphomicrobiales</taxon>
        <taxon>Xanthobacteraceae</taxon>
        <taxon>Labrys</taxon>
    </lineage>
</organism>
<comment type="caution">
    <text evidence="1">The sequence shown here is derived from an EMBL/GenBank/DDBJ whole genome shotgun (WGS) entry which is preliminary data.</text>
</comment>
<accession>A0ABU0FMK2</accession>
<dbReference type="Proteomes" id="UP001237448">
    <property type="component" value="Unassembled WGS sequence"/>
</dbReference>